<evidence type="ECO:0000313" key="3">
    <source>
        <dbReference type="Proteomes" id="UP000202440"/>
    </source>
</evidence>
<proteinExistence type="predicted"/>
<accession>A0A222FGM6</accession>
<reference evidence="2 3" key="1">
    <citation type="submission" date="2017-07" db="EMBL/GenBank/DDBJ databases">
        <title>Annotated genome sequence of Bacterioplanes sanyensis isolated from Red Sea.</title>
        <authorList>
            <person name="Rehman Z.U."/>
        </authorList>
    </citation>
    <scope>NUCLEOTIDE SEQUENCE [LARGE SCALE GENOMIC DNA]</scope>
    <source>
        <strain evidence="2 3">NV9</strain>
    </source>
</reference>
<feature type="chain" id="PRO_5012578385" description="Lipoprotein" evidence="1">
    <location>
        <begin position="20"/>
        <end position="99"/>
    </location>
</feature>
<dbReference type="OrthoDB" id="330481at2"/>
<dbReference type="Proteomes" id="UP000202440">
    <property type="component" value="Chromosome"/>
</dbReference>
<evidence type="ECO:0000256" key="1">
    <source>
        <dbReference type="SAM" id="SignalP"/>
    </source>
</evidence>
<name>A0A222FGM6_9GAMM</name>
<sequence>MKVLFTAALLALLSGCVSLNSISMTQVPQQRQNEVSSQADHWSLLGIAFNNDFADQAMADLQQQCVGGKLEGVYTKYQNTLYFLILQREVIVSGYCNRG</sequence>
<feature type="signal peptide" evidence="1">
    <location>
        <begin position="1"/>
        <end position="19"/>
    </location>
</feature>
<keyword evidence="1" id="KW-0732">Signal</keyword>
<dbReference type="PROSITE" id="PS51257">
    <property type="entry name" value="PROKAR_LIPOPROTEIN"/>
    <property type="match status" value="1"/>
</dbReference>
<dbReference type="KEGG" id="bsan:CHH28_03235"/>
<dbReference type="AlphaFoldDB" id="A0A222FGM6"/>
<protein>
    <recommendedName>
        <fullName evidence="4">Lipoprotein</fullName>
    </recommendedName>
</protein>
<evidence type="ECO:0000313" key="2">
    <source>
        <dbReference type="EMBL" id="ASP37746.1"/>
    </source>
</evidence>
<dbReference type="EMBL" id="CP022530">
    <property type="protein sequence ID" value="ASP37746.1"/>
    <property type="molecule type" value="Genomic_DNA"/>
</dbReference>
<keyword evidence="3" id="KW-1185">Reference proteome</keyword>
<dbReference type="RefSeq" id="WP_094058955.1">
    <property type="nucleotide sequence ID" value="NZ_CP022530.1"/>
</dbReference>
<gene>
    <name evidence="2" type="ORF">CHH28_03235</name>
</gene>
<organism evidence="2 3">
    <name type="scientific">Bacterioplanes sanyensis</name>
    <dbReference type="NCBI Taxonomy" id="1249553"/>
    <lineage>
        <taxon>Bacteria</taxon>
        <taxon>Pseudomonadati</taxon>
        <taxon>Pseudomonadota</taxon>
        <taxon>Gammaproteobacteria</taxon>
        <taxon>Oceanospirillales</taxon>
        <taxon>Oceanospirillaceae</taxon>
        <taxon>Bacterioplanes</taxon>
    </lineage>
</organism>
<evidence type="ECO:0008006" key="4">
    <source>
        <dbReference type="Google" id="ProtNLM"/>
    </source>
</evidence>